<evidence type="ECO:0000313" key="1">
    <source>
        <dbReference type="EMBL" id="GAA4435978.1"/>
    </source>
</evidence>
<proteinExistence type="predicted"/>
<dbReference type="Proteomes" id="UP001500552">
    <property type="component" value="Unassembled WGS sequence"/>
</dbReference>
<protein>
    <submittedName>
        <fullName evidence="1">Uncharacterized protein</fullName>
    </submittedName>
</protein>
<reference evidence="2" key="1">
    <citation type="journal article" date="2019" name="Int. J. Syst. Evol. Microbiol.">
        <title>The Global Catalogue of Microorganisms (GCM) 10K type strain sequencing project: providing services to taxonomists for standard genome sequencing and annotation.</title>
        <authorList>
            <consortium name="The Broad Institute Genomics Platform"/>
            <consortium name="The Broad Institute Genome Sequencing Center for Infectious Disease"/>
            <person name="Wu L."/>
            <person name="Ma J."/>
        </authorList>
    </citation>
    <scope>NUCLEOTIDE SEQUENCE [LARGE SCALE GENOMIC DNA]</scope>
    <source>
        <strain evidence="2">JCM 17926</strain>
    </source>
</reference>
<dbReference type="EMBL" id="BAABHC010000016">
    <property type="protein sequence ID" value="GAA4435978.1"/>
    <property type="molecule type" value="Genomic_DNA"/>
</dbReference>
<gene>
    <name evidence="1" type="ORF">GCM10023188_28480</name>
</gene>
<dbReference type="RefSeq" id="WP_345160016.1">
    <property type="nucleotide sequence ID" value="NZ_BAABHC010000016.1"/>
</dbReference>
<sequence length="101" mass="11252">MKTIELNHYNASFRVSGSEATRSLAIQSIMVKEWPEAASHLKLLVLDEKDIPIYSQVLDSPQAKEDAAIPVDKSFVFYDHLSVQVISEPAGMPFSVVVNFD</sequence>
<evidence type="ECO:0000313" key="2">
    <source>
        <dbReference type="Proteomes" id="UP001500552"/>
    </source>
</evidence>
<accession>A0ABP8LSV1</accession>
<keyword evidence="2" id="KW-1185">Reference proteome</keyword>
<comment type="caution">
    <text evidence="1">The sequence shown here is derived from an EMBL/GenBank/DDBJ whole genome shotgun (WGS) entry which is preliminary data.</text>
</comment>
<organism evidence="1 2">
    <name type="scientific">Pontibacter saemangeumensis</name>
    <dbReference type="NCBI Taxonomy" id="1084525"/>
    <lineage>
        <taxon>Bacteria</taxon>
        <taxon>Pseudomonadati</taxon>
        <taxon>Bacteroidota</taxon>
        <taxon>Cytophagia</taxon>
        <taxon>Cytophagales</taxon>
        <taxon>Hymenobacteraceae</taxon>
        <taxon>Pontibacter</taxon>
    </lineage>
</organism>
<name>A0ABP8LSV1_9BACT</name>